<proteinExistence type="predicted"/>
<name>A0A9P9FLZ8_9HYPO</name>
<dbReference type="Gene3D" id="1.20.1250.20">
    <property type="entry name" value="MFS general substrate transporter like domains"/>
    <property type="match status" value="2"/>
</dbReference>
<feature type="transmembrane region" description="Helical" evidence="7">
    <location>
        <begin position="260"/>
        <end position="279"/>
    </location>
</feature>
<dbReference type="InterPro" id="IPR036259">
    <property type="entry name" value="MFS_trans_sf"/>
</dbReference>
<evidence type="ECO:0000256" key="6">
    <source>
        <dbReference type="SAM" id="MobiDB-lite"/>
    </source>
</evidence>
<accession>A0A9P9FLZ8</accession>
<reference evidence="9" key="1">
    <citation type="journal article" date="2021" name="Nat. Commun.">
        <title>Genetic determinants of endophytism in the Arabidopsis root mycobiome.</title>
        <authorList>
            <person name="Mesny F."/>
            <person name="Miyauchi S."/>
            <person name="Thiergart T."/>
            <person name="Pickel B."/>
            <person name="Atanasova L."/>
            <person name="Karlsson M."/>
            <person name="Huettel B."/>
            <person name="Barry K.W."/>
            <person name="Haridas S."/>
            <person name="Chen C."/>
            <person name="Bauer D."/>
            <person name="Andreopoulos W."/>
            <person name="Pangilinan J."/>
            <person name="LaButti K."/>
            <person name="Riley R."/>
            <person name="Lipzen A."/>
            <person name="Clum A."/>
            <person name="Drula E."/>
            <person name="Henrissat B."/>
            <person name="Kohler A."/>
            <person name="Grigoriev I.V."/>
            <person name="Martin F.M."/>
            <person name="Hacquard S."/>
        </authorList>
    </citation>
    <scope>NUCLEOTIDE SEQUENCE</scope>
    <source>
        <strain evidence="9">MPI-CAGE-AT-0147</strain>
    </source>
</reference>
<comment type="subcellular location">
    <subcellularLocation>
        <location evidence="1">Membrane</location>
        <topology evidence="1">Multi-pass membrane protein</topology>
    </subcellularLocation>
</comment>
<dbReference type="GO" id="GO:0022857">
    <property type="term" value="F:transmembrane transporter activity"/>
    <property type="evidence" value="ECO:0007669"/>
    <property type="project" value="InterPro"/>
</dbReference>
<dbReference type="EMBL" id="JAGMUV010000003">
    <property type="protein sequence ID" value="KAH7165446.1"/>
    <property type="molecule type" value="Genomic_DNA"/>
</dbReference>
<dbReference type="PANTHER" id="PTHR42718">
    <property type="entry name" value="MAJOR FACILITATOR SUPERFAMILY MULTIDRUG TRANSPORTER MFSC"/>
    <property type="match status" value="1"/>
</dbReference>
<feature type="transmembrane region" description="Helical" evidence="7">
    <location>
        <begin position="389"/>
        <end position="414"/>
    </location>
</feature>
<dbReference type="Pfam" id="PF07690">
    <property type="entry name" value="MFS_1"/>
    <property type="match status" value="2"/>
</dbReference>
<evidence type="ECO:0000256" key="3">
    <source>
        <dbReference type="ARBA" id="ARBA00022989"/>
    </source>
</evidence>
<feature type="transmembrane region" description="Helical" evidence="7">
    <location>
        <begin position="195"/>
        <end position="217"/>
    </location>
</feature>
<dbReference type="Proteomes" id="UP000738349">
    <property type="component" value="Unassembled WGS sequence"/>
</dbReference>
<feature type="region of interest" description="Disordered" evidence="6">
    <location>
        <begin position="505"/>
        <end position="528"/>
    </location>
</feature>
<dbReference type="InterPro" id="IPR020846">
    <property type="entry name" value="MFS_dom"/>
</dbReference>
<dbReference type="PANTHER" id="PTHR42718:SF11">
    <property type="entry name" value="MAJOR FACILITATOR SUPERFAMILY (MFS) PROFILE DOMAIN-CONTAINING PROTEIN"/>
    <property type="match status" value="1"/>
</dbReference>
<evidence type="ECO:0000256" key="7">
    <source>
        <dbReference type="SAM" id="Phobius"/>
    </source>
</evidence>
<feature type="transmembrane region" description="Helical" evidence="7">
    <location>
        <begin position="465"/>
        <end position="483"/>
    </location>
</feature>
<feature type="transmembrane region" description="Helical" evidence="7">
    <location>
        <begin position="164"/>
        <end position="183"/>
    </location>
</feature>
<keyword evidence="2 7" id="KW-0812">Transmembrane</keyword>
<evidence type="ECO:0000256" key="4">
    <source>
        <dbReference type="ARBA" id="ARBA00023136"/>
    </source>
</evidence>
<evidence type="ECO:0000313" key="10">
    <source>
        <dbReference type="Proteomes" id="UP000738349"/>
    </source>
</evidence>
<feature type="domain" description="Major facilitator superfamily (MFS) profile" evidence="8">
    <location>
        <begin position="32"/>
        <end position="488"/>
    </location>
</feature>
<dbReference type="AlphaFoldDB" id="A0A9P9FLZ8"/>
<gene>
    <name evidence="9" type="ORF">EDB81DRAFT_253269</name>
</gene>
<keyword evidence="4 7" id="KW-0472">Membrane</keyword>
<dbReference type="InterPro" id="IPR011701">
    <property type="entry name" value="MFS"/>
</dbReference>
<dbReference type="PROSITE" id="PS50850">
    <property type="entry name" value="MFS"/>
    <property type="match status" value="1"/>
</dbReference>
<dbReference type="GO" id="GO:0016020">
    <property type="term" value="C:membrane"/>
    <property type="evidence" value="ECO:0007669"/>
    <property type="project" value="UniProtKB-SubCell"/>
</dbReference>
<feature type="transmembrane region" description="Helical" evidence="7">
    <location>
        <begin position="229"/>
        <end position="248"/>
    </location>
</feature>
<evidence type="ECO:0000256" key="5">
    <source>
        <dbReference type="ARBA" id="ARBA00023180"/>
    </source>
</evidence>
<evidence type="ECO:0000256" key="1">
    <source>
        <dbReference type="ARBA" id="ARBA00004141"/>
    </source>
</evidence>
<evidence type="ECO:0000313" key="9">
    <source>
        <dbReference type="EMBL" id="KAH7165446.1"/>
    </source>
</evidence>
<organism evidence="9 10">
    <name type="scientific">Dactylonectria macrodidyma</name>
    <dbReference type="NCBI Taxonomy" id="307937"/>
    <lineage>
        <taxon>Eukaryota</taxon>
        <taxon>Fungi</taxon>
        <taxon>Dikarya</taxon>
        <taxon>Ascomycota</taxon>
        <taxon>Pezizomycotina</taxon>
        <taxon>Sordariomycetes</taxon>
        <taxon>Hypocreomycetidae</taxon>
        <taxon>Hypocreales</taxon>
        <taxon>Nectriaceae</taxon>
        <taxon>Dactylonectria</taxon>
    </lineage>
</organism>
<feature type="transmembrane region" description="Helical" evidence="7">
    <location>
        <begin position="74"/>
        <end position="92"/>
    </location>
</feature>
<feature type="transmembrane region" description="Helical" evidence="7">
    <location>
        <begin position="104"/>
        <end position="123"/>
    </location>
</feature>
<protein>
    <submittedName>
        <fullName evidence="9">Major facilitator superfamily domain-containing protein</fullName>
    </submittedName>
</protein>
<feature type="transmembrane region" description="Helical" evidence="7">
    <location>
        <begin position="300"/>
        <end position="324"/>
    </location>
</feature>
<dbReference type="SUPFAM" id="SSF103473">
    <property type="entry name" value="MFS general substrate transporter"/>
    <property type="match status" value="1"/>
</dbReference>
<keyword evidence="5" id="KW-0325">Glycoprotein</keyword>
<comment type="caution">
    <text evidence="9">The sequence shown here is derived from an EMBL/GenBank/DDBJ whole genome shotgun (WGS) entry which is preliminary data.</text>
</comment>
<dbReference type="OrthoDB" id="5086884at2759"/>
<feature type="transmembrane region" description="Helical" evidence="7">
    <location>
        <begin position="129"/>
        <end position="152"/>
    </location>
</feature>
<evidence type="ECO:0000256" key="2">
    <source>
        <dbReference type="ARBA" id="ARBA00022692"/>
    </source>
</evidence>
<feature type="transmembrane region" description="Helical" evidence="7">
    <location>
        <begin position="364"/>
        <end position="383"/>
    </location>
</feature>
<evidence type="ECO:0000259" key="8">
    <source>
        <dbReference type="PROSITE" id="PS50850"/>
    </source>
</evidence>
<feature type="compositionally biased region" description="Basic and acidic residues" evidence="6">
    <location>
        <begin position="515"/>
        <end position="528"/>
    </location>
</feature>
<keyword evidence="3 7" id="KW-1133">Transmembrane helix</keyword>
<feature type="transmembrane region" description="Helical" evidence="7">
    <location>
        <begin position="426"/>
        <end position="445"/>
    </location>
</feature>
<feature type="transmembrane region" description="Helical" evidence="7">
    <location>
        <begin position="336"/>
        <end position="357"/>
    </location>
</feature>
<keyword evidence="10" id="KW-1185">Reference proteome</keyword>
<feature type="transmembrane region" description="Helical" evidence="7">
    <location>
        <begin position="34"/>
        <end position="62"/>
    </location>
</feature>
<sequence>MATPDEERVPGVGADGVPNVEKLGRQRPANFASLWAEFGFGVALLGSMLLAEFFVSGFHIILPPLVSELDIPQASQTWPSSVFSLITGAFLLPMGRLGDKHGGYVLFNAGLLWFFLWCLVAGFSSNYTMLIVCRAMQGFGPAAYLPGGVMLLGKIYRPGPRKNLIFALYGAFAPLGFFLGILVGGLSAEFLSWRWYFWIGAASAGVVTAISLLTIPFDFREKRLPVDMDWWGIATIVPGLLLVVYSITDSSHAPEGWKTPYIIVTLILGAVFLVGAWYVQTHVSTNPMLPADLFAPRYMTRLVVALFMGYGTFGLFLFYSTFYIELVLDQPPLTTAVWYIPLFAGGILIATVGGFTLHLLPGRLLLVISAVANLMCMLLFAIMPENPSYWAYVFPSMICATMGIDITYTVSNVFITTNLPSHLQGLAGAVINSVLFLGISFWLGIADIAVGQTSHLGQRKSYKVAFWLAVGVATVPLLLMPFLKIGSAKSDLTVEERQRLEAEAQFAEETVETGESVRRQREAEKGAA</sequence>